<name>A0A6J4NAY4_9BACT</name>
<organism evidence="1">
    <name type="scientific">uncultured Gemmatimonadota bacterium</name>
    <dbReference type="NCBI Taxonomy" id="203437"/>
    <lineage>
        <taxon>Bacteria</taxon>
        <taxon>Pseudomonadati</taxon>
        <taxon>Gemmatimonadota</taxon>
        <taxon>environmental samples</taxon>
    </lineage>
</organism>
<protein>
    <submittedName>
        <fullName evidence="1">Uncharacterized protein</fullName>
    </submittedName>
</protein>
<proteinExistence type="predicted"/>
<dbReference type="EMBL" id="CADCTV010001123">
    <property type="protein sequence ID" value="CAA9380781.1"/>
    <property type="molecule type" value="Genomic_DNA"/>
</dbReference>
<sequence>MQRCFRVSAPTVHQMVVKLAELGLIQRTGFRVAPTLAHRPLAP</sequence>
<reference evidence="1" key="1">
    <citation type="submission" date="2020-02" db="EMBL/GenBank/DDBJ databases">
        <authorList>
            <person name="Meier V. D."/>
        </authorList>
    </citation>
    <scope>NUCLEOTIDE SEQUENCE</scope>
    <source>
        <strain evidence="1">AVDCRST_MAG89</strain>
    </source>
</reference>
<gene>
    <name evidence="1" type="ORF">AVDCRST_MAG89-5369</name>
</gene>
<evidence type="ECO:0000313" key="1">
    <source>
        <dbReference type="EMBL" id="CAA9380781.1"/>
    </source>
</evidence>
<accession>A0A6J4NAY4</accession>
<dbReference type="AlphaFoldDB" id="A0A6J4NAY4"/>